<keyword evidence="6 9" id="KW-0808">Transferase</keyword>
<dbReference type="PANTHER" id="PTHR11986:SF18">
    <property type="entry name" value="ORNITHINE AMINOTRANSFERASE, MITOCHONDRIAL"/>
    <property type="match status" value="1"/>
</dbReference>
<evidence type="ECO:0000256" key="9">
    <source>
        <dbReference type="RuleBase" id="RU365036"/>
    </source>
</evidence>
<comment type="cofactor">
    <cofactor evidence="1 9">
        <name>pyridoxal 5'-phosphate</name>
        <dbReference type="ChEBI" id="CHEBI:597326"/>
    </cofactor>
</comment>
<dbReference type="SUPFAM" id="SSF53383">
    <property type="entry name" value="PLP-dependent transferases"/>
    <property type="match status" value="1"/>
</dbReference>
<dbReference type="PANTHER" id="PTHR11986">
    <property type="entry name" value="AMINOTRANSFERASE CLASS III"/>
    <property type="match status" value="1"/>
</dbReference>
<evidence type="ECO:0000313" key="10">
    <source>
        <dbReference type="EMBL" id="KAK9151106.1"/>
    </source>
</evidence>
<keyword evidence="5 9" id="KW-0032">Aminotransferase</keyword>
<evidence type="ECO:0000256" key="5">
    <source>
        <dbReference type="ARBA" id="ARBA00022576"/>
    </source>
</evidence>
<name>A0AAP0PS97_9MAGN</name>
<evidence type="ECO:0000256" key="2">
    <source>
        <dbReference type="ARBA" id="ARBA00004998"/>
    </source>
</evidence>
<comment type="pathway">
    <text evidence="2 9">Amino-acid biosynthesis; L-proline biosynthesis; L-glutamate 5-semialdehyde from L-ornithine: step 1/1.</text>
</comment>
<evidence type="ECO:0000256" key="8">
    <source>
        <dbReference type="RuleBase" id="RU003560"/>
    </source>
</evidence>
<dbReference type="GO" id="GO:0019544">
    <property type="term" value="P:L-arginine catabolic process to L-glutamate"/>
    <property type="evidence" value="ECO:0007669"/>
    <property type="project" value="TreeGrafter"/>
</dbReference>
<evidence type="ECO:0000313" key="11">
    <source>
        <dbReference type="Proteomes" id="UP001420932"/>
    </source>
</evidence>
<evidence type="ECO:0000256" key="6">
    <source>
        <dbReference type="ARBA" id="ARBA00022679"/>
    </source>
</evidence>
<dbReference type="GO" id="GO:0042802">
    <property type="term" value="F:identical protein binding"/>
    <property type="evidence" value="ECO:0007669"/>
    <property type="project" value="TreeGrafter"/>
</dbReference>
<dbReference type="Gene3D" id="3.40.640.10">
    <property type="entry name" value="Type I PLP-dependent aspartate aminotransferase-like (Major domain)"/>
    <property type="match status" value="1"/>
</dbReference>
<gene>
    <name evidence="10" type="ORF">Syun_009415</name>
</gene>
<dbReference type="InterPro" id="IPR049704">
    <property type="entry name" value="Aminotrans_3_PPA_site"/>
</dbReference>
<dbReference type="InterPro" id="IPR005814">
    <property type="entry name" value="Aminotrans_3"/>
</dbReference>
<evidence type="ECO:0000256" key="7">
    <source>
        <dbReference type="ARBA" id="ARBA00022898"/>
    </source>
</evidence>
<evidence type="ECO:0000256" key="4">
    <source>
        <dbReference type="ARBA" id="ARBA00012924"/>
    </source>
</evidence>
<comment type="catalytic activity">
    <reaction evidence="9">
        <text>a 2-oxocarboxylate + L-ornithine = L-glutamate 5-semialdehyde + an L-alpha-amino acid</text>
        <dbReference type="Rhea" id="RHEA:13877"/>
        <dbReference type="ChEBI" id="CHEBI:35179"/>
        <dbReference type="ChEBI" id="CHEBI:46911"/>
        <dbReference type="ChEBI" id="CHEBI:58066"/>
        <dbReference type="ChEBI" id="CHEBI:59869"/>
        <dbReference type="EC" id="2.6.1.13"/>
    </reaction>
</comment>
<dbReference type="AlphaFoldDB" id="A0AAP0PS97"/>
<dbReference type="Pfam" id="PF00202">
    <property type="entry name" value="Aminotran_3"/>
    <property type="match status" value="1"/>
</dbReference>
<dbReference type="Gene3D" id="3.90.1150.10">
    <property type="entry name" value="Aspartate Aminotransferase, domain 1"/>
    <property type="match status" value="1"/>
</dbReference>
<dbReference type="InterPro" id="IPR015421">
    <property type="entry name" value="PyrdxlP-dep_Trfase_major"/>
</dbReference>
<dbReference type="EC" id="2.6.1.13" evidence="4 9"/>
<dbReference type="Proteomes" id="UP001420932">
    <property type="component" value="Unassembled WGS sequence"/>
</dbReference>
<organism evidence="10 11">
    <name type="scientific">Stephania yunnanensis</name>
    <dbReference type="NCBI Taxonomy" id="152371"/>
    <lineage>
        <taxon>Eukaryota</taxon>
        <taxon>Viridiplantae</taxon>
        <taxon>Streptophyta</taxon>
        <taxon>Embryophyta</taxon>
        <taxon>Tracheophyta</taxon>
        <taxon>Spermatophyta</taxon>
        <taxon>Magnoliopsida</taxon>
        <taxon>Ranunculales</taxon>
        <taxon>Menispermaceae</taxon>
        <taxon>Menispermoideae</taxon>
        <taxon>Cissampelideae</taxon>
        <taxon>Stephania</taxon>
    </lineage>
</organism>
<evidence type="ECO:0000256" key="1">
    <source>
        <dbReference type="ARBA" id="ARBA00001933"/>
    </source>
</evidence>
<dbReference type="GO" id="GO:0005737">
    <property type="term" value="C:cytoplasm"/>
    <property type="evidence" value="ECO:0007669"/>
    <property type="project" value="TreeGrafter"/>
</dbReference>
<dbReference type="CDD" id="cd00610">
    <property type="entry name" value="OAT_like"/>
    <property type="match status" value="1"/>
</dbReference>
<dbReference type="GO" id="GO:0010121">
    <property type="term" value="P:L-arginine catabolic process to proline via ornithine"/>
    <property type="evidence" value="ECO:0007669"/>
    <property type="project" value="TreeGrafter"/>
</dbReference>
<keyword evidence="11" id="KW-1185">Reference proteome</keyword>
<protein>
    <recommendedName>
        <fullName evidence="4 9">Ornithine aminotransferase</fullName>
        <ecNumber evidence="4 9">2.6.1.13</ecNumber>
    </recommendedName>
</protein>
<dbReference type="NCBIfam" id="TIGR01885">
    <property type="entry name" value="Orn_aminotrans"/>
    <property type="match status" value="1"/>
</dbReference>
<sequence length="466" mass="51175">MASRRLVQCLNKAHQQRSLCAVPHRSSSSSQDLINSEYEYSAHNYHPIPVVFSKAKGSCIWDPEGHKYLDFLSAYSAVNQGHCHPKIVKALVEQGNTLTLSSRAFYNDKFPVFALRLTTMFGYDMALPMNTGAEGVETALKLARKWGYEKKTIPKDQVMIISCCGCFHGRTLAAISMSCDNDATRGFGPLLPGHLKVDFGDLAALEKIFKENGDRIAGFLFEPIQGEAGVVLPPNGYLKGVRDLCSKHNVLMIADEIQTGIARTGKMLACDWEDVRPDVVILGKALGGGVIPVSVVLADRDVMLCIKPGEHGSTFGGNPLASAVAIASLDVIKDERLAERASELGQEFRQQLMKVQQKYPEIIKEVRGKGLLNAVELNSNALFPVSAYDICLQLKERGILAKPTHDSIIRLAPPLCVSLDELNEASKAFRDVLELDLPNLRKQKPEITSVPISQVCERCGRNTYGH</sequence>
<dbReference type="FunFam" id="3.90.1150.10:FF:000152">
    <property type="entry name" value="Ornithine aminotransferase"/>
    <property type="match status" value="1"/>
</dbReference>
<keyword evidence="7 8" id="KW-0663">Pyridoxal phosphate</keyword>
<evidence type="ECO:0000256" key="3">
    <source>
        <dbReference type="ARBA" id="ARBA00008954"/>
    </source>
</evidence>
<reference evidence="10 11" key="1">
    <citation type="submission" date="2024-01" db="EMBL/GenBank/DDBJ databases">
        <title>Genome assemblies of Stephania.</title>
        <authorList>
            <person name="Yang L."/>
        </authorList>
    </citation>
    <scope>NUCLEOTIDE SEQUENCE [LARGE SCALE GENOMIC DNA]</scope>
    <source>
        <strain evidence="10">YNDBR</strain>
        <tissue evidence="10">Leaf</tissue>
    </source>
</reference>
<dbReference type="InterPro" id="IPR015424">
    <property type="entry name" value="PyrdxlP-dep_Trfase"/>
</dbReference>
<comment type="caution">
    <text evidence="10">The sequence shown here is derived from an EMBL/GenBank/DDBJ whole genome shotgun (WGS) entry which is preliminary data.</text>
</comment>
<dbReference type="InterPro" id="IPR050103">
    <property type="entry name" value="Class-III_PLP-dep_AT"/>
</dbReference>
<dbReference type="FunFam" id="3.40.640.10:FF:000011">
    <property type="entry name" value="Ornithine aminotransferase"/>
    <property type="match status" value="1"/>
</dbReference>
<dbReference type="InterPro" id="IPR010164">
    <property type="entry name" value="Orn_aminotrans"/>
</dbReference>
<dbReference type="GO" id="GO:0030170">
    <property type="term" value="F:pyridoxal phosphate binding"/>
    <property type="evidence" value="ECO:0007669"/>
    <property type="project" value="InterPro"/>
</dbReference>
<proteinExistence type="inferred from homology"/>
<dbReference type="PIRSF" id="PIRSF000521">
    <property type="entry name" value="Transaminase_4ab_Lys_Orn"/>
    <property type="match status" value="1"/>
</dbReference>
<dbReference type="InterPro" id="IPR015422">
    <property type="entry name" value="PyrdxlP-dep_Trfase_small"/>
</dbReference>
<accession>A0AAP0PS97</accession>
<dbReference type="GO" id="GO:0004587">
    <property type="term" value="F:ornithine aminotransferase activity"/>
    <property type="evidence" value="ECO:0007669"/>
    <property type="project" value="UniProtKB-EC"/>
</dbReference>
<dbReference type="PROSITE" id="PS00600">
    <property type="entry name" value="AA_TRANSFER_CLASS_3"/>
    <property type="match status" value="1"/>
</dbReference>
<comment type="similarity">
    <text evidence="3 8">Belongs to the class-III pyridoxal-phosphate-dependent aminotransferase family.</text>
</comment>
<dbReference type="EMBL" id="JBBNAF010000004">
    <property type="protein sequence ID" value="KAK9151106.1"/>
    <property type="molecule type" value="Genomic_DNA"/>
</dbReference>